<dbReference type="Gene3D" id="2.40.50.100">
    <property type="match status" value="2"/>
</dbReference>
<dbReference type="Gene3D" id="2.40.30.170">
    <property type="match status" value="1"/>
</dbReference>
<evidence type="ECO:0000313" key="7">
    <source>
        <dbReference type="Proteomes" id="UP000002985"/>
    </source>
</evidence>
<dbReference type="InterPro" id="IPR059052">
    <property type="entry name" value="HH_YbhG-like"/>
</dbReference>
<organism evidence="6 7">
    <name type="scientific">Candidatus Jettenia caeni</name>
    <dbReference type="NCBI Taxonomy" id="247490"/>
    <lineage>
        <taxon>Bacteria</taxon>
        <taxon>Pseudomonadati</taxon>
        <taxon>Planctomycetota</taxon>
        <taxon>Candidatus Brocadiia</taxon>
        <taxon>Candidatus Brocadiales</taxon>
        <taxon>Candidatus Brocadiaceae</taxon>
        <taxon>Candidatus Jettenia</taxon>
    </lineage>
</organism>
<protein>
    <submittedName>
        <fullName evidence="6">Secretion protein</fullName>
    </submittedName>
</protein>
<comment type="caution">
    <text evidence="6">The sequence shown here is derived from an EMBL/GenBank/DDBJ whole genome shotgun (WGS) entry which is preliminary data.</text>
</comment>
<evidence type="ECO:0000313" key="6">
    <source>
        <dbReference type="EMBL" id="GAB64152.1"/>
    </source>
</evidence>
<feature type="domain" description="YbhG-like alpha-helical hairpin" evidence="4">
    <location>
        <begin position="78"/>
        <end position="205"/>
    </location>
</feature>
<feature type="transmembrane region" description="Helical" evidence="3">
    <location>
        <begin position="7"/>
        <end position="26"/>
    </location>
</feature>
<reference evidence="6 7" key="1">
    <citation type="journal article" date="2012" name="FEBS Lett.">
        <title>Anammox organism KSU-1 expresses a NirK-type copper-containing nitrite reductase instead of a NirS-type with cytochrome cd1.</title>
        <authorList>
            <person name="Hira D."/>
            <person name="Toh H."/>
            <person name="Migita C.T."/>
            <person name="Okubo H."/>
            <person name="Nishiyama T."/>
            <person name="Hattori M."/>
            <person name="Furukawa K."/>
            <person name="Fujii T."/>
        </authorList>
    </citation>
    <scope>NUCLEOTIDE SEQUENCE [LARGE SCALE GENOMIC DNA]</scope>
</reference>
<feature type="domain" description="YknX-like beta-barrel" evidence="5">
    <location>
        <begin position="248"/>
        <end position="324"/>
    </location>
</feature>
<dbReference type="GO" id="GO:0042597">
    <property type="term" value="C:periplasmic space"/>
    <property type="evidence" value="ECO:0007669"/>
    <property type="project" value="UniProtKB-SubCell"/>
</dbReference>
<gene>
    <name evidence="6" type="ORF">KSU1_D0843</name>
</gene>
<proteinExistence type="predicted"/>
<dbReference type="OrthoDB" id="9778236at2"/>
<evidence type="ECO:0000256" key="2">
    <source>
        <dbReference type="ARBA" id="ARBA00023054"/>
    </source>
</evidence>
<keyword evidence="3" id="KW-0812">Transmembrane</keyword>
<evidence type="ECO:0000259" key="4">
    <source>
        <dbReference type="Pfam" id="PF25881"/>
    </source>
</evidence>
<sequence length="338" mass="37620">MRKSIKIMIFLILIGIITAAPTYLYLKNKSHSDSNIIRVSGNIEVTDAEVSFKISGRVDKRLVDEGEFVQKDEVVALLDSSDLNSEVEIRRAELQMAQADLAELEAGSRPQEIAEAEAKLAAAKADKIHLESDFHRAEKLFKQQAISAEEYMHSKGDHEVAVARLQEAEERLKLIREGPRKERIEQARAQVKQARAALKLAQIRLSYAKLASPLSGVVLSKNIEPGEYVAPGTPIVTIGDLENVWLRAYINETDLGRVKVGYQANIITDTYPDTIYKGSVSFIASQAEFTPKNVQTKEERVKLVYRIKINISNLGMELKPGMPADADIIIPDAIINNQ</sequence>
<keyword evidence="7" id="KW-1185">Reference proteome</keyword>
<dbReference type="InterPro" id="IPR050465">
    <property type="entry name" value="UPF0194_transport"/>
</dbReference>
<keyword evidence="3" id="KW-1133">Transmembrane helix</keyword>
<keyword evidence="3" id="KW-0472">Membrane</keyword>
<dbReference type="SUPFAM" id="SSF111369">
    <property type="entry name" value="HlyD-like secretion proteins"/>
    <property type="match status" value="2"/>
</dbReference>
<name>I3IR07_9BACT</name>
<dbReference type="PANTHER" id="PTHR32347:SF29">
    <property type="entry name" value="UPF0194 MEMBRANE PROTEIN YBHG"/>
    <property type="match status" value="1"/>
</dbReference>
<dbReference type="Gene3D" id="1.10.287.470">
    <property type="entry name" value="Helix hairpin bin"/>
    <property type="match status" value="2"/>
</dbReference>
<dbReference type="PANTHER" id="PTHR32347">
    <property type="entry name" value="EFFLUX SYSTEM COMPONENT YKNX-RELATED"/>
    <property type="match status" value="1"/>
</dbReference>
<accession>I3IR07</accession>
<dbReference type="Pfam" id="PF25990">
    <property type="entry name" value="Beta-barrel_YknX"/>
    <property type="match status" value="1"/>
</dbReference>
<evidence type="ECO:0000259" key="5">
    <source>
        <dbReference type="Pfam" id="PF25990"/>
    </source>
</evidence>
<evidence type="ECO:0000256" key="3">
    <source>
        <dbReference type="SAM" id="Phobius"/>
    </source>
</evidence>
<dbReference type="STRING" id="247490.KSU1_D0843"/>
<dbReference type="eggNOG" id="COG1566">
    <property type="taxonomic scope" value="Bacteria"/>
</dbReference>
<evidence type="ECO:0000256" key="1">
    <source>
        <dbReference type="ARBA" id="ARBA00004196"/>
    </source>
</evidence>
<dbReference type="EMBL" id="BAFH01000004">
    <property type="protein sequence ID" value="GAB64152.1"/>
    <property type="molecule type" value="Genomic_DNA"/>
</dbReference>
<dbReference type="Pfam" id="PF25881">
    <property type="entry name" value="HH_YBHG"/>
    <property type="match status" value="1"/>
</dbReference>
<dbReference type="Proteomes" id="UP000002985">
    <property type="component" value="Unassembled WGS sequence"/>
</dbReference>
<dbReference type="InterPro" id="IPR058636">
    <property type="entry name" value="Beta-barrel_YknX"/>
</dbReference>
<comment type="subcellular location">
    <subcellularLocation>
        <location evidence="1">Cell envelope</location>
    </subcellularLocation>
</comment>
<keyword evidence="2" id="KW-0175">Coiled coil</keyword>
<dbReference type="AlphaFoldDB" id="I3IR07"/>